<protein>
    <submittedName>
        <fullName evidence="4">Plasmid replication protein RepC</fullName>
    </submittedName>
</protein>
<evidence type="ECO:0000256" key="1">
    <source>
        <dbReference type="SAM" id="MobiDB-lite"/>
    </source>
</evidence>
<reference evidence="4" key="1">
    <citation type="submission" date="2023-02" db="EMBL/GenBank/DDBJ databases">
        <title>Description of Roseinatronobacter alkalisoli sp. nov., an alkaliphilic bacerium isolated from soda soil.</title>
        <authorList>
            <person name="Wei W."/>
        </authorList>
    </citation>
    <scope>NUCLEOTIDE SEQUENCE</scope>
    <source>
        <strain evidence="4">HJB301</strain>
    </source>
</reference>
<accession>A0ABT5TGP4</accession>
<dbReference type="InterPro" id="IPR047611">
    <property type="entry name" value="RepABC_RepC"/>
</dbReference>
<keyword evidence="5" id="KW-1185">Reference proteome</keyword>
<feature type="region of interest" description="Disordered" evidence="1">
    <location>
        <begin position="225"/>
        <end position="254"/>
    </location>
</feature>
<evidence type="ECO:0000313" key="5">
    <source>
        <dbReference type="Proteomes" id="UP001431784"/>
    </source>
</evidence>
<dbReference type="InterPro" id="IPR021760">
    <property type="entry name" value="RepC_C"/>
</dbReference>
<dbReference type="EMBL" id="JAQZSM010000031">
    <property type="protein sequence ID" value="MDD7973352.1"/>
    <property type="molecule type" value="Genomic_DNA"/>
</dbReference>
<feature type="compositionally biased region" description="Basic and acidic residues" evidence="1">
    <location>
        <begin position="235"/>
        <end position="248"/>
    </location>
</feature>
<proteinExistence type="predicted"/>
<feature type="domain" description="Plasmid replication protein C N-terminal" evidence="2">
    <location>
        <begin position="22"/>
        <end position="165"/>
    </location>
</feature>
<dbReference type="NCBIfam" id="NF040974">
    <property type="entry name" value="RepABC_RepC"/>
    <property type="match status" value="1"/>
</dbReference>
<evidence type="ECO:0000313" key="4">
    <source>
        <dbReference type="EMBL" id="MDD7973352.1"/>
    </source>
</evidence>
<dbReference type="Proteomes" id="UP001431784">
    <property type="component" value="Unassembled WGS sequence"/>
</dbReference>
<dbReference type="RefSeq" id="WP_274354022.1">
    <property type="nucleotide sequence ID" value="NZ_JAQZSM010000031.1"/>
</dbReference>
<feature type="domain" description="Plasmid replication protein C C-terminal" evidence="3">
    <location>
        <begin position="261"/>
        <end position="350"/>
    </location>
</feature>
<evidence type="ECO:0000259" key="2">
    <source>
        <dbReference type="Pfam" id="PF03428"/>
    </source>
</evidence>
<organism evidence="4 5">
    <name type="scientific">Roseinatronobacter alkalisoli</name>
    <dbReference type="NCBI Taxonomy" id="3028235"/>
    <lineage>
        <taxon>Bacteria</taxon>
        <taxon>Pseudomonadati</taxon>
        <taxon>Pseudomonadota</taxon>
        <taxon>Alphaproteobacteria</taxon>
        <taxon>Rhodobacterales</taxon>
        <taxon>Paracoccaceae</taxon>
        <taxon>Roseinatronobacter</taxon>
    </lineage>
</organism>
<dbReference type="Pfam" id="PF11800">
    <property type="entry name" value="RP-C_C"/>
    <property type="match status" value="1"/>
</dbReference>
<name>A0ABT5TGP4_9RHOB</name>
<gene>
    <name evidence="4" type="primary">repC</name>
    <name evidence="4" type="ORF">PUT78_19955</name>
</gene>
<dbReference type="Pfam" id="PF03428">
    <property type="entry name" value="RP-C"/>
    <property type="match status" value="1"/>
</dbReference>
<evidence type="ECO:0000259" key="3">
    <source>
        <dbReference type="Pfam" id="PF11800"/>
    </source>
</evidence>
<dbReference type="InterPro" id="IPR005090">
    <property type="entry name" value="RepC_N"/>
</dbReference>
<comment type="caution">
    <text evidence="4">The sequence shown here is derived from an EMBL/GenBank/DDBJ whole genome shotgun (WGS) entry which is preliminary data.</text>
</comment>
<sequence length="364" mass="40483">MAFIQAAASITGRNEEVLSADNTIPERHIIIETLRKAATLIGLNAPVIATLDAMLSCLPPRRSHHTVFASNATLTFRRNGISDRTIRRHAAILQDVGLLIRRDSPNKKRFTRHNSHEGKSLRFGFDLSPLFQRLPEIASIAADATQEEERKTYLRAKIRCLANEILRKDPENPVAANALRALRRKLSLCDCEELMNSFASDKIAAERPMDMVVSGTTTMATKDGQNVRHHHKSNKEHIDRRSRSHVENRSTTAASKPLSVPELIAACPDAVGFSLRPIETINHVVTHARTLAPMIGIDQRNYQAAEHNLGVVETAATIWALIQLQPRIQKLGAYFRAITSGSKSAEFDPTLLVRRLARTQKQAA</sequence>